<proteinExistence type="inferred from homology"/>
<comment type="similarity">
    <text evidence="1">Belongs to the LysR transcriptional regulatory family.</text>
</comment>
<evidence type="ECO:0000256" key="1">
    <source>
        <dbReference type="ARBA" id="ARBA00009437"/>
    </source>
</evidence>
<dbReference type="InterPro" id="IPR005119">
    <property type="entry name" value="LysR_subst-bd"/>
</dbReference>
<keyword evidence="7" id="KW-1185">Reference proteome</keyword>
<evidence type="ECO:0000256" key="3">
    <source>
        <dbReference type="ARBA" id="ARBA00023125"/>
    </source>
</evidence>
<sequence length="292" mass="30672">MDLRHLPTFLAVARAGTVGQAALALDLAPSSVSEQLKALERAIGADLFVRTPTGMRLTPAGDRLRHLAPSLLDHVDRVRTEVAGTGARLTIGTLETLAATHVPALLAALESRRPDLRLTVKLLNRPQLLAGVADGALDAALLLDHGDELGSLGFAPVPAGLTHADVDEIPIVLAASPSHPLADHATVGPADVLAHNLLVSEGQCSYRLLADRITLGQGTRTEVGSIAVSKAWAANGMGMALLPRFAVEEGLSQGTLVALPLHPAPPSLRLRLVWRTTRDDDLDLRAVLYAAC</sequence>
<dbReference type="AlphaFoldDB" id="A0A7W0CM87"/>
<dbReference type="Gene3D" id="1.10.10.10">
    <property type="entry name" value="Winged helix-like DNA-binding domain superfamily/Winged helix DNA-binding domain"/>
    <property type="match status" value="1"/>
</dbReference>
<dbReference type="PANTHER" id="PTHR30126">
    <property type="entry name" value="HTH-TYPE TRANSCRIPTIONAL REGULATOR"/>
    <property type="match status" value="1"/>
</dbReference>
<keyword evidence="4" id="KW-0804">Transcription</keyword>
<dbReference type="PROSITE" id="PS50931">
    <property type="entry name" value="HTH_LYSR"/>
    <property type="match status" value="1"/>
</dbReference>
<dbReference type="Pfam" id="PF00126">
    <property type="entry name" value="HTH_1"/>
    <property type="match status" value="1"/>
</dbReference>
<dbReference type="EMBL" id="JACDUR010000005">
    <property type="protein sequence ID" value="MBA2893748.1"/>
    <property type="molecule type" value="Genomic_DNA"/>
</dbReference>
<dbReference type="GO" id="GO:0000976">
    <property type="term" value="F:transcription cis-regulatory region binding"/>
    <property type="evidence" value="ECO:0007669"/>
    <property type="project" value="TreeGrafter"/>
</dbReference>
<dbReference type="Proteomes" id="UP000530928">
    <property type="component" value="Unassembled WGS sequence"/>
</dbReference>
<dbReference type="SUPFAM" id="SSF53850">
    <property type="entry name" value="Periplasmic binding protein-like II"/>
    <property type="match status" value="1"/>
</dbReference>
<name>A0A7W0CM87_9ACTN</name>
<reference evidence="6 7" key="1">
    <citation type="submission" date="2020-07" db="EMBL/GenBank/DDBJ databases">
        <title>Genomic Encyclopedia of Type Strains, Phase IV (KMG-IV): sequencing the most valuable type-strain genomes for metagenomic binning, comparative biology and taxonomic classification.</title>
        <authorList>
            <person name="Goeker M."/>
        </authorList>
    </citation>
    <scope>NUCLEOTIDE SEQUENCE [LARGE SCALE GENOMIC DNA]</scope>
    <source>
        <strain evidence="6 7">DSM 45533</strain>
    </source>
</reference>
<protein>
    <submittedName>
        <fullName evidence="6">DNA-binding transcriptional LysR family regulator</fullName>
    </submittedName>
</protein>
<evidence type="ECO:0000256" key="2">
    <source>
        <dbReference type="ARBA" id="ARBA00023015"/>
    </source>
</evidence>
<comment type="caution">
    <text evidence="6">The sequence shown here is derived from an EMBL/GenBank/DDBJ whole genome shotgun (WGS) entry which is preliminary data.</text>
</comment>
<evidence type="ECO:0000259" key="5">
    <source>
        <dbReference type="PROSITE" id="PS50931"/>
    </source>
</evidence>
<dbReference type="Pfam" id="PF03466">
    <property type="entry name" value="LysR_substrate"/>
    <property type="match status" value="1"/>
</dbReference>
<dbReference type="InterPro" id="IPR000847">
    <property type="entry name" value="LysR_HTH_N"/>
</dbReference>
<dbReference type="CDD" id="cd05466">
    <property type="entry name" value="PBP2_LTTR_substrate"/>
    <property type="match status" value="1"/>
</dbReference>
<evidence type="ECO:0000256" key="4">
    <source>
        <dbReference type="ARBA" id="ARBA00023163"/>
    </source>
</evidence>
<keyword evidence="2" id="KW-0805">Transcription regulation</keyword>
<feature type="domain" description="HTH lysR-type" evidence="5">
    <location>
        <begin position="1"/>
        <end position="58"/>
    </location>
</feature>
<dbReference type="InterPro" id="IPR036388">
    <property type="entry name" value="WH-like_DNA-bd_sf"/>
</dbReference>
<dbReference type="InterPro" id="IPR036390">
    <property type="entry name" value="WH_DNA-bd_sf"/>
</dbReference>
<dbReference type="RefSeq" id="WP_181612522.1">
    <property type="nucleotide sequence ID" value="NZ_BAABAM010000005.1"/>
</dbReference>
<keyword evidence="3 6" id="KW-0238">DNA-binding</keyword>
<evidence type="ECO:0000313" key="6">
    <source>
        <dbReference type="EMBL" id="MBA2893748.1"/>
    </source>
</evidence>
<dbReference type="PANTHER" id="PTHR30126:SF39">
    <property type="entry name" value="HTH-TYPE TRANSCRIPTIONAL REGULATOR CYSL"/>
    <property type="match status" value="1"/>
</dbReference>
<dbReference type="GO" id="GO:0003700">
    <property type="term" value="F:DNA-binding transcription factor activity"/>
    <property type="evidence" value="ECO:0007669"/>
    <property type="project" value="InterPro"/>
</dbReference>
<gene>
    <name evidence="6" type="ORF">HNR30_005109</name>
</gene>
<organism evidence="6 7">
    <name type="scientific">Nonomuraea soli</name>
    <dbReference type="NCBI Taxonomy" id="1032476"/>
    <lineage>
        <taxon>Bacteria</taxon>
        <taxon>Bacillati</taxon>
        <taxon>Actinomycetota</taxon>
        <taxon>Actinomycetes</taxon>
        <taxon>Streptosporangiales</taxon>
        <taxon>Streptosporangiaceae</taxon>
        <taxon>Nonomuraea</taxon>
    </lineage>
</organism>
<accession>A0A7W0CM87</accession>
<evidence type="ECO:0000313" key="7">
    <source>
        <dbReference type="Proteomes" id="UP000530928"/>
    </source>
</evidence>
<dbReference type="Gene3D" id="3.40.190.10">
    <property type="entry name" value="Periplasmic binding protein-like II"/>
    <property type="match status" value="2"/>
</dbReference>
<dbReference type="SUPFAM" id="SSF46785">
    <property type="entry name" value="Winged helix' DNA-binding domain"/>
    <property type="match status" value="1"/>
</dbReference>